<proteinExistence type="predicted"/>
<dbReference type="EMBL" id="JABXBU010000030">
    <property type="protein sequence ID" value="KAF8785137.1"/>
    <property type="molecule type" value="Genomic_DNA"/>
</dbReference>
<protein>
    <submittedName>
        <fullName evidence="1">Uncharacterized protein</fullName>
    </submittedName>
</protein>
<organism evidence="1 2">
    <name type="scientific">Argiope bruennichi</name>
    <name type="common">Wasp spider</name>
    <name type="synonym">Aranea bruennichi</name>
    <dbReference type="NCBI Taxonomy" id="94029"/>
    <lineage>
        <taxon>Eukaryota</taxon>
        <taxon>Metazoa</taxon>
        <taxon>Ecdysozoa</taxon>
        <taxon>Arthropoda</taxon>
        <taxon>Chelicerata</taxon>
        <taxon>Arachnida</taxon>
        <taxon>Araneae</taxon>
        <taxon>Araneomorphae</taxon>
        <taxon>Entelegynae</taxon>
        <taxon>Araneoidea</taxon>
        <taxon>Araneidae</taxon>
        <taxon>Argiope</taxon>
    </lineage>
</organism>
<gene>
    <name evidence="1" type="ORF">HNY73_010721</name>
</gene>
<evidence type="ECO:0000313" key="2">
    <source>
        <dbReference type="Proteomes" id="UP000807504"/>
    </source>
</evidence>
<sequence length="82" mass="9435">MLIYYHLDLNDWSGLYTIRTTKSGRTGDYNTIKIWDKIWGYGAPVRRSRAISFLVGCELDSGCALNCCSLLSDLLQRPVSWW</sequence>
<name>A0A8T0F1Y9_ARGBR</name>
<accession>A0A8T0F1Y9</accession>
<reference evidence="1" key="2">
    <citation type="submission" date="2020-06" db="EMBL/GenBank/DDBJ databases">
        <authorList>
            <person name="Sheffer M."/>
        </authorList>
    </citation>
    <scope>NUCLEOTIDE SEQUENCE</scope>
</reference>
<dbReference type="Proteomes" id="UP000807504">
    <property type="component" value="Unassembled WGS sequence"/>
</dbReference>
<dbReference type="AlphaFoldDB" id="A0A8T0F1Y9"/>
<comment type="caution">
    <text evidence="1">The sequence shown here is derived from an EMBL/GenBank/DDBJ whole genome shotgun (WGS) entry which is preliminary data.</text>
</comment>
<reference evidence="1" key="1">
    <citation type="journal article" date="2020" name="bioRxiv">
        <title>Chromosome-level reference genome of the European wasp spider Argiope bruennichi: a resource for studies on range expansion and evolutionary adaptation.</title>
        <authorList>
            <person name="Sheffer M.M."/>
            <person name="Hoppe A."/>
            <person name="Krehenwinkel H."/>
            <person name="Uhl G."/>
            <person name="Kuss A.W."/>
            <person name="Jensen L."/>
            <person name="Jensen C."/>
            <person name="Gillespie R.G."/>
            <person name="Hoff K.J."/>
            <person name="Prost S."/>
        </authorList>
    </citation>
    <scope>NUCLEOTIDE SEQUENCE</scope>
</reference>
<keyword evidence="2" id="KW-1185">Reference proteome</keyword>
<evidence type="ECO:0000313" key="1">
    <source>
        <dbReference type="EMBL" id="KAF8785137.1"/>
    </source>
</evidence>